<sequence length="40" mass="4687">MSKIFPFYCTLTTSYLCIRHTSDRPESRKAQVRVRHDGSV</sequence>
<comment type="caution">
    <text evidence="1">The sequence shown here is derived from an EMBL/GenBank/DDBJ whole genome shotgun (WGS) entry which is preliminary data.</text>
</comment>
<name>C0FSD4_9FIRM</name>
<accession>C0FSD4</accession>
<gene>
    <name evidence="1" type="ORF">ROSEINA2194_01650</name>
</gene>
<protein>
    <submittedName>
        <fullName evidence="1">Uncharacterized protein</fullName>
    </submittedName>
</protein>
<evidence type="ECO:0000313" key="2">
    <source>
        <dbReference type="Proteomes" id="UP000003561"/>
    </source>
</evidence>
<organism evidence="1 2">
    <name type="scientific">Roseburia inulinivorans DSM 16841</name>
    <dbReference type="NCBI Taxonomy" id="622312"/>
    <lineage>
        <taxon>Bacteria</taxon>
        <taxon>Bacillati</taxon>
        <taxon>Bacillota</taxon>
        <taxon>Clostridia</taxon>
        <taxon>Lachnospirales</taxon>
        <taxon>Lachnospiraceae</taxon>
        <taxon>Roseburia</taxon>
    </lineage>
</organism>
<evidence type="ECO:0000313" key="1">
    <source>
        <dbReference type="EMBL" id="EEG94522.1"/>
    </source>
</evidence>
<dbReference type="EMBL" id="ACFY01000061">
    <property type="protein sequence ID" value="EEG94522.1"/>
    <property type="molecule type" value="Genomic_DNA"/>
</dbReference>
<proteinExistence type="predicted"/>
<reference evidence="1 2" key="1">
    <citation type="submission" date="2009-02" db="EMBL/GenBank/DDBJ databases">
        <authorList>
            <person name="Fulton L."/>
            <person name="Clifton S."/>
            <person name="Fulton B."/>
            <person name="Xu J."/>
            <person name="Minx P."/>
            <person name="Pepin K.H."/>
            <person name="Johnson M."/>
            <person name="Bhonagiri V."/>
            <person name="Nash W.E."/>
            <person name="Mardis E.R."/>
            <person name="Wilson R.K."/>
        </authorList>
    </citation>
    <scope>NUCLEOTIDE SEQUENCE [LARGE SCALE GENOMIC DNA]</scope>
    <source>
        <strain evidence="1 2">DSM 16841</strain>
    </source>
</reference>
<reference evidence="1 2" key="2">
    <citation type="submission" date="2009-03" db="EMBL/GenBank/DDBJ databases">
        <title>Draft genome sequence of Roseburia inulinivorans (DSM 16841).</title>
        <authorList>
            <person name="Sudarsanam P."/>
            <person name="Ley R."/>
            <person name="Guruge J."/>
            <person name="Turnbaugh P.J."/>
            <person name="Mahowald M."/>
            <person name="Liep D."/>
            <person name="Gordon J."/>
        </authorList>
    </citation>
    <scope>NUCLEOTIDE SEQUENCE [LARGE SCALE GENOMIC DNA]</scope>
    <source>
        <strain evidence="1 2">DSM 16841</strain>
    </source>
</reference>
<dbReference type="Proteomes" id="UP000003561">
    <property type="component" value="Unassembled WGS sequence"/>
</dbReference>
<dbReference type="AlphaFoldDB" id="C0FSD4"/>